<feature type="transmembrane region" description="Helical" evidence="1">
    <location>
        <begin position="146"/>
        <end position="168"/>
    </location>
</feature>
<evidence type="ECO:0000313" key="3">
    <source>
        <dbReference type="EMBL" id="MDA0181959.1"/>
    </source>
</evidence>
<feature type="transmembrane region" description="Helical" evidence="1">
    <location>
        <begin position="84"/>
        <end position="100"/>
    </location>
</feature>
<dbReference type="Proteomes" id="UP001147653">
    <property type="component" value="Unassembled WGS sequence"/>
</dbReference>
<feature type="transmembrane region" description="Helical" evidence="1">
    <location>
        <begin position="120"/>
        <end position="139"/>
    </location>
</feature>
<dbReference type="InterPro" id="IPR036938">
    <property type="entry name" value="PAP2/HPO_sf"/>
</dbReference>
<dbReference type="InterPro" id="IPR000326">
    <property type="entry name" value="PAP2/HPO"/>
</dbReference>
<evidence type="ECO:0000259" key="2">
    <source>
        <dbReference type="SMART" id="SM00014"/>
    </source>
</evidence>
<keyword evidence="1" id="KW-0472">Membrane</keyword>
<dbReference type="Pfam" id="PF01569">
    <property type="entry name" value="PAP2"/>
    <property type="match status" value="1"/>
</dbReference>
<organism evidence="3 4">
    <name type="scientific">Solirubrobacter phytolaccae</name>
    <dbReference type="NCBI Taxonomy" id="1404360"/>
    <lineage>
        <taxon>Bacteria</taxon>
        <taxon>Bacillati</taxon>
        <taxon>Actinomycetota</taxon>
        <taxon>Thermoleophilia</taxon>
        <taxon>Solirubrobacterales</taxon>
        <taxon>Solirubrobacteraceae</taxon>
        <taxon>Solirubrobacter</taxon>
    </lineage>
</organism>
<keyword evidence="1" id="KW-1133">Transmembrane helix</keyword>
<dbReference type="SUPFAM" id="SSF48317">
    <property type="entry name" value="Acid phosphatase/Vanadium-dependent haloperoxidase"/>
    <property type="match status" value="1"/>
</dbReference>
<evidence type="ECO:0000313" key="4">
    <source>
        <dbReference type="Proteomes" id="UP001147653"/>
    </source>
</evidence>
<feature type="domain" description="Phosphatidic acid phosphatase type 2/haloperoxidase" evidence="2">
    <location>
        <begin position="82"/>
        <end position="189"/>
    </location>
</feature>
<feature type="transmembrane region" description="Helical" evidence="1">
    <location>
        <begin position="236"/>
        <end position="256"/>
    </location>
</feature>
<dbReference type="EMBL" id="JAPDDP010000029">
    <property type="protein sequence ID" value="MDA0181959.1"/>
    <property type="molecule type" value="Genomic_DNA"/>
</dbReference>
<dbReference type="RefSeq" id="WP_270026318.1">
    <property type="nucleotide sequence ID" value="NZ_JAPDDP010000029.1"/>
</dbReference>
<proteinExistence type="predicted"/>
<keyword evidence="4" id="KW-1185">Reference proteome</keyword>
<name>A0A9X3NBB0_9ACTN</name>
<sequence length="271" mass="28405">MRRPLLLALWCAVLFVAAYVGFVHVPALRDADLRVLEGFMGLWSLPGAQFGDDLVLAFDPAPFAAMVLGVVAVAHLLGRTRAGLLAAGAMLAANVSTQILKPLLAIQRDFPLDHFMGPEAYPSGHTTAVMSFALALVIIAPPRWRALVATFAGLLTVLTTFSIMMLGWHYPSDIVGGLLVATFWACLVVIPLRAEVRAPSLRASARAGAVLVGGAALLALTRPAAAVDYALANTTWLLGAVAIAVAALVLSGSVPAPTAARPRPRRDLPHG</sequence>
<evidence type="ECO:0000256" key="1">
    <source>
        <dbReference type="SAM" id="Phobius"/>
    </source>
</evidence>
<dbReference type="SMART" id="SM00014">
    <property type="entry name" value="acidPPc"/>
    <property type="match status" value="1"/>
</dbReference>
<reference evidence="3" key="1">
    <citation type="submission" date="2022-10" db="EMBL/GenBank/DDBJ databases">
        <title>The WGS of Solirubrobacter phytolaccae KCTC 29190.</title>
        <authorList>
            <person name="Jiang Z."/>
        </authorList>
    </citation>
    <scope>NUCLEOTIDE SEQUENCE</scope>
    <source>
        <strain evidence="3">KCTC 29190</strain>
    </source>
</reference>
<feature type="transmembrane region" description="Helical" evidence="1">
    <location>
        <begin position="174"/>
        <end position="192"/>
    </location>
</feature>
<feature type="transmembrane region" description="Helical" evidence="1">
    <location>
        <begin position="204"/>
        <end position="224"/>
    </location>
</feature>
<feature type="transmembrane region" description="Helical" evidence="1">
    <location>
        <begin position="55"/>
        <end position="77"/>
    </location>
</feature>
<keyword evidence="1" id="KW-0812">Transmembrane</keyword>
<accession>A0A9X3NBB0</accession>
<gene>
    <name evidence="3" type="ORF">OJ997_16770</name>
</gene>
<dbReference type="Gene3D" id="1.20.144.10">
    <property type="entry name" value="Phosphatidic acid phosphatase type 2/haloperoxidase"/>
    <property type="match status" value="1"/>
</dbReference>
<comment type="caution">
    <text evidence="3">The sequence shown here is derived from an EMBL/GenBank/DDBJ whole genome shotgun (WGS) entry which is preliminary data.</text>
</comment>
<protein>
    <submittedName>
        <fullName evidence="3">Phosphatase PAP2 family protein</fullName>
    </submittedName>
</protein>
<dbReference type="AlphaFoldDB" id="A0A9X3NBB0"/>